<name>A0ABX6SA82_9BACI</name>
<evidence type="ECO:0000313" key="3">
    <source>
        <dbReference type="Proteomes" id="UP000515490"/>
    </source>
</evidence>
<dbReference type="Gene3D" id="1.10.30.50">
    <property type="match status" value="1"/>
</dbReference>
<dbReference type="GO" id="GO:0004519">
    <property type="term" value="F:endonuclease activity"/>
    <property type="evidence" value="ECO:0007669"/>
    <property type="project" value="UniProtKB-KW"/>
</dbReference>
<keyword evidence="2" id="KW-0255">Endonuclease</keyword>
<gene>
    <name evidence="2" type="ORF">HUW50_20450</name>
</gene>
<evidence type="ECO:0000259" key="1">
    <source>
        <dbReference type="Pfam" id="PF01844"/>
    </source>
</evidence>
<dbReference type="Proteomes" id="UP000515490">
    <property type="component" value="Chromosome"/>
</dbReference>
<dbReference type="InterPro" id="IPR003615">
    <property type="entry name" value="HNH_nuc"/>
</dbReference>
<organism evidence="2 3">
    <name type="scientific">Metabacillus elymi</name>
    <dbReference type="NCBI Taxonomy" id="2745198"/>
    <lineage>
        <taxon>Bacteria</taxon>
        <taxon>Bacillati</taxon>
        <taxon>Bacillota</taxon>
        <taxon>Bacilli</taxon>
        <taxon>Bacillales</taxon>
        <taxon>Bacillaceae</taxon>
        <taxon>Metabacillus</taxon>
    </lineage>
</organism>
<reference evidence="2 3" key="1">
    <citation type="submission" date="2020-06" db="EMBL/GenBank/DDBJ databases">
        <title>Metabacillus dokdonensis sp. nov., isolated from the rhizosphere of Elymus tsukushiensis, a plant native to the Dokdo Islands, Republic of Korea.</title>
        <authorList>
            <person name="Lee S.Y."/>
            <person name="Hwang Y.J."/>
            <person name="Son J.S."/>
            <person name="Ghim S.Y."/>
        </authorList>
    </citation>
    <scope>NUCLEOTIDE SEQUENCE [LARGE SCALE GENOMIC DNA]</scope>
    <source>
        <strain evidence="2 3">KUDC1714</strain>
    </source>
</reference>
<feature type="domain" description="HNH" evidence="1">
    <location>
        <begin position="261"/>
        <end position="316"/>
    </location>
</feature>
<keyword evidence="2" id="KW-0378">Hydrolase</keyword>
<keyword evidence="2" id="KW-0540">Nuclease</keyword>
<dbReference type="Pfam" id="PF01844">
    <property type="entry name" value="HNH"/>
    <property type="match status" value="1"/>
</dbReference>
<dbReference type="CDD" id="cd00085">
    <property type="entry name" value="HNHc"/>
    <property type="match status" value="1"/>
</dbReference>
<evidence type="ECO:0000313" key="2">
    <source>
        <dbReference type="EMBL" id="QNF31064.1"/>
    </source>
</evidence>
<sequence length="333" mass="38734">MKENEEFITRLFDAQVFRKKDDAKVCADGLMKWIKIGSHRRMGFYQFVRFHEFGDYSIDTLSNEIVSNVEIFMGNVTKYLSRNSFSEELIAKKTDGQMETLPVLEPVNRSSEFNSYKEQIRDSVIYEYLFKSRSHRWIDANIIGLDSDESRGYQTMGILHHIGLKNEHKGLFQDYSLEAAINVLEMQSSEFSLVLESLKRFQGIESTIASFNEQIKEDIDSELAEEDQYDKEGAVKEYFGKRYERSIENRRKAIELHGFSCVVCDFNFEETYGERGKDFIEVHHVKPLSTIKGEVEVNPVTDLVPVCSNCHRMIHRKKDQVLTIDELKGILNL</sequence>
<dbReference type="EMBL" id="CP055263">
    <property type="protein sequence ID" value="QNF31064.1"/>
    <property type="molecule type" value="Genomic_DNA"/>
</dbReference>
<accession>A0ABX6SA82</accession>
<keyword evidence="3" id="KW-1185">Reference proteome</keyword>
<dbReference type="InterPro" id="IPR002711">
    <property type="entry name" value="HNH"/>
</dbReference>
<protein>
    <submittedName>
        <fullName evidence="2">HNH endonuclease</fullName>
    </submittedName>
</protein>
<proteinExistence type="predicted"/>